<organism evidence="1 2">
    <name type="scientific">Rubinisphaera brasiliensis (strain ATCC 49424 / DSM 5305 / JCM 21570 / IAM 15109 / NBRC 103401 / IFAM 1448)</name>
    <name type="common">Planctomyces brasiliensis</name>
    <dbReference type="NCBI Taxonomy" id="756272"/>
    <lineage>
        <taxon>Bacteria</taxon>
        <taxon>Pseudomonadati</taxon>
        <taxon>Planctomycetota</taxon>
        <taxon>Planctomycetia</taxon>
        <taxon>Planctomycetales</taxon>
        <taxon>Planctomycetaceae</taxon>
        <taxon>Rubinisphaera</taxon>
    </lineage>
</organism>
<reference evidence="2" key="1">
    <citation type="submission" date="2011-02" db="EMBL/GenBank/DDBJ databases">
        <title>The complete genome of Planctomyces brasiliensis DSM 5305.</title>
        <authorList>
            <person name="Lucas S."/>
            <person name="Copeland A."/>
            <person name="Lapidus A."/>
            <person name="Bruce D."/>
            <person name="Goodwin L."/>
            <person name="Pitluck S."/>
            <person name="Kyrpides N."/>
            <person name="Mavromatis K."/>
            <person name="Pagani I."/>
            <person name="Ivanova N."/>
            <person name="Ovchinnikova G."/>
            <person name="Lu M."/>
            <person name="Detter J.C."/>
            <person name="Han C."/>
            <person name="Land M."/>
            <person name="Hauser L."/>
            <person name="Markowitz V."/>
            <person name="Cheng J.-F."/>
            <person name="Hugenholtz P."/>
            <person name="Woyke T."/>
            <person name="Wu D."/>
            <person name="Tindall B."/>
            <person name="Pomrenke H.G."/>
            <person name="Brambilla E."/>
            <person name="Klenk H.-P."/>
            <person name="Eisen J.A."/>
        </authorList>
    </citation>
    <scope>NUCLEOTIDE SEQUENCE [LARGE SCALE GENOMIC DNA]</scope>
    <source>
        <strain evidence="2">ATCC 49424 / DSM 5305 / JCM 21570 / NBRC 103401 / IFAM 1448</strain>
    </source>
</reference>
<dbReference type="AlphaFoldDB" id="F0SNJ8"/>
<dbReference type="STRING" id="756272.Plabr_0202"/>
<dbReference type="Gene3D" id="3.40.91.30">
    <property type="match status" value="1"/>
</dbReference>
<dbReference type="HOGENOM" id="CLU_137341_0_0_0"/>
<gene>
    <name evidence="1" type="ordered locus">Plabr_0202</name>
</gene>
<evidence type="ECO:0008006" key="3">
    <source>
        <dbReference type="Google" id="ProtNLM"/>
    </source>
</evidence>
<evidence type="ECO:0000313" key="2">
    <source>
        <dbReference type="Proteomes" id="UP000006860"/>
    </source>
</evidence>
<keyword evidence="2" id="KW-1185">Reference proteome</keyword>
<dbReference type="eggNOG" id="ENOG5032JMZ">
    <property type="taxonomic scope" value="Bacteria"/>
</dbReference>
<protein>
    <recommendedName>
        <fullName evidence="3">DUF1064 domain-containing protein</fullName>
    </recommendedName>
</protein>
<dbReference type="Proteomes" id="UP000006860">
    <property type="component" value="Chromosome"/>
</dbReference>
<evidence type="ECO:0000313" key="1">
    <source>
        <dbReference type="EMBL" id="ADY57832.1"/>
    </source>
</evidence>
<sequence length="121" mass="14015">MRIRKGKARARRVPGTMNKTEQAYNEVLQTRLEAGELLSVKFEPMKLRLADRTFYEPDFLVVLSNGEMEFHEVKGRPGQGPGGWMDDARVKIKVAAKEYWEYHFVGVSKLPRDGGWKVERF</sequence>
<proteinExistence type="predicted"/>
<dbReference type="EMBL" id="CP002546">
    <property type="protein sequence ID" value="ADY57832.1"/>
    <property type="molecule type" value="Genomic_DNA"/>
</dbReference>
<dbReference type="KEGG" id="pbs:Plabr_0202"/>
<name>F0SNJ8_RUBBR</name>
<accession>F0SNJ8</accession>